<proteinExistence type="evidence at transcript level"/>
<keyword evidence="7" id="KW-0793">Thylakoid</keyword>
<feature type="binding site" description="axial binding residue" evidence="6">
    <location>
        <position position="86"/>
    </location>
    <ligand>
        <name>chlorophyll b</name>
        <dbReference type="ChEBI" id="CHEBI:61721"/>
        <label>1</label>
    </ligand>
    <ligandPart>
        <name>Mg</name>
        <dbReference type="ChEBI" id="CHEBI:25107"/>
    </ligandPart>
</feature>
<feature type="binding site" evidence="6">
    <location>
        <position position="254"/>
    </location>
    <ligand>
        <name>chlorophyll a</name>
        <dbReference type="ChEBI" id="CHEBI:58416"/>
        <label>1</label>
    </ligand>
</feature>
<feature type="binding site" evidence="6">
    <location>
        <position position="132"/>
    </location>
    <ligand>
        <name>chlorophyll a</name>
        <dbReference type="ChEBI" id="CHEBI:58416"/>
        <label>1</label>
    </ligand>
</feature>
<evidence type="ECO:0000256" key="1">
    <source>
        <dbReference type="ARBA" id="ARBA00022494"/>
    </source>
</evidence>
<dbReference type="EMBL" id="BK006035">
    <property type="protein sequence ID" value="DAA05938.1"/>
    <property type="molecule type" value="mRNA"/>
</dbReference>
<dbReference type="InterPro" id="IPR022796">
    <property type="entry name" value="Chloroa_b-bind"/>
</dbReference>
<name>A4QPN5_MICPS</name>
<dbReference type="GO" id="GO:0009765">
    <property type="term" value="P:photosynthesis, light harvesting"/>
    <property type="evidence" value="ECO:0007669"/>
    <property type="project" value="InterPro"/>
</dbReference>
<feature type="binding site" evidence="6">
    <location>
        <position position="258"/>
    </location>
    <ligand>
        <name>chlorophyll a</name>
        <dbReference type="ChEBI" id="CHEBI:58416"/>
        <label>6</label>
    </ligand>
</feature>
<accession>A4QPN5</accession>
<feature type="binding site" evidence="6">
    <location>
        <position position="287"/>
    </location>
    <ligand>
        <name>chlorophyll a</name>
        <dbReference type="ChEBI" id="CHEBI:58416"/>
        <label>1</label>
    </ligand>
</feature>
<evidence type="ECO:0000256" key="6">
    <source>
        <dbReference type="PIRSR" id="PIRSR601344-1"/>
    </source>
</evidence>
<evidence type="ECO:0000256" key="5">
    <source>
        <dbReference type="ARBA" id="ARBA00022991"/>
    </source>
</evidence>
<comment type="subcellular location">
    <subcellularLocation>
        <location evidence="7">Plastid</location>
        <location evidence="7">Chloroplast thylakoid membrane</location>
    </subcellularLocation>
</comment>
<keyword evidence="2 7" id="KW-0150">Chloroplast</keyword>
<evidence type="ECO:0000313" key="8">
    <source>
        <dbReference type="EMBL" id="DAA05938.1"/>
    </source>
</evidence>
<keyword evidence="5 7" id="KW-0157">Chromophore</keyword>
<keyword evidence="1 6" id="KW-0148">Chlorophyll</keyword>
<feature type="binding site" description="axial binding residue" evidence="6">
    <location>
        <position position="137"/>
    </location>
    <ligand>
        <name>chlorophyll b</name>
        <dbReference type="ChEBI" id="CHEBI:61721"/>
        <label>1</label>
    </ligand>
    <ligandPart>
        <name>Mg</name>
        <dbReference type="ChEBI" id="CHEBI:25107"/>
    </ligandPart>
</feature>
<dbReference type="Gene3D" id="1.10.3460.10">
    <property type="entry name" value="Chlorophyll a/b binding protein domain"/>
    <property type="match status" value="1"/>
</dbReference>
<reference evidence="8" key="1">
    <citation type="journal article" date="2007" name="Plant Physiol.">
        <title>Tracing the evolution of the light-harvesting antennae in chlorophyll a/b-containing organisms.</title>
        <authorList>
            <person name="Koziol A.G."/>
            <person name="Borza T."/>
            <person name="Ishida K."/>
            <person name="Keeling P."/>
            <person name="Lee R.W."/>
            <person name="Durnford D.G."/>
        </authorList>
    </citation>
    <scope>NUCLEOTIDE SEQUENCE</scope>
    <source>
        <strain evidence="8">CCMP490</strain>
    </source>
</reference>
<evidence type="ECO:0000256" key="2">
    <source>
        <dbReference type="ARBA" id="ARBA00022528"/>
    </source>
</evidence>
<sequence>MAAVGQPLRLDLSVTMASITASSVAVRAVCGRKTFLSGNARVVCAAPKTTTKRSFTVRAADEPAEAAEAAPKAVVKAAPRSRDDVYLMGVSDQNMTYLDGTLPGDFGFDPLGMSDPEGQGGFVNPQWLAYSEVIHGRWAMLGVAGVVAPEVLGGMGIIPADTGLVWFKSGAIPPQGTFDYWADPTTIFWVNMVLMNFAEVKRGQDYWYPGSQGETPLMGWEKGFAGSGAPAYPGGKYFNFANLGKTDMAKMQKKEIKNGRLAMMAFLGIAVQAVATGEGPFKNIVDHISDPFANNMLAGFGAIGGVSPF</sequence>
<dbReference type="GO" id="GO:0009522">
    <property type="term" value="C:photosystem I"/>
    <property type="evidence" value="ECO:0007669"/>
    <property type="project" value="UniProtKB-KW"/>
</dbReference>
<keyword evidence="3 7" id="KW-0602">Photosynthesis</keyword>
<evidence type="ECO:0000256" key="4">
    <source>
        <dbReference type="ARBA" id="ARBA00022640"/>
    </source>
</evidence>
<comment type="function">
    <text evidence="7">The light-harvesting complex (LHC) functions as a light receptor, it captures and delivers excitation energy to photosystems with which it is closely associated.</text>
</comment>
<keyword evidence="7" id="KW-0604">Photosystem II</keyword>
<dbReference type="GO" id="GO:0009535">
    <property type="term" value="C:chloroplast thylakoid membrane"/>
    <property type="evidence" value="ECO:0007669"/>
    <property type="project" value="UniProtKB-SubCell"/>
</dbReference>
<dbReference type="GO" id="GO:0009523">
    <property type="term" value="C:photosystem II"/>
    <property type="evidence" value="ECO:0007669"/>
    <property type="project" value="UniProtKB-KW"/>
</dbReference>
<dbReference type="GO" id="GO:0016168">
    <property type="term" value="F:chlorophyll binding"/>
    <property type="evidence" value="ECO:0007669"/>
    <property type="project" value="UniProtKB-KW"/>
</dbReference>
<evidence type="ECO:0000256" key="3">
    <source>
        <dbReference type="ARBA" id="ARBA00022531"/>
    </source>
</evidence>
<protein>
    <recommendedName>
        <fullName evidence="7">Chlorophyll a-b binding protein, chloroplastic</fullName>
    </recommendedName>
</protein>
<dbReference type="SUPFAM" id="SSF103511">
    <property type="entry name" value="Chlorophyll a-b binding protein"/>
    <property type="match status" value="1"/>
</dbReference>
<feature type="binding site" evidence="6">
    <location>
        <position position="114"/>
    </location>
    <ligand>
        <name>chlorophyll a</name>
        <dbReference type="ChEBI" id="CHEBI:58416"/>
        <label>1</label>
    </ligand>
</feature>
<feature type="binding site" evidence="6">
    <location>
        <position position="255"/>
    </location>
    <ligand>
        <name>chlorophyll a</name>
        <dbReference type="ChEBI" id="CHEBI:58416"/>
        <label>1</label>
    </ligand>
</feature>
<dbReference type="AlphaFoldDB" id="A4QPN5"/>
<feature type="binding site" evidence="6">
    <location>
        <position position="272"/>
    </location>
    <ligand>
        <name>chlorophyll a</name>
        <dbReference type="ChEBI" id="CHEBI:58416"/>
        <label>1</label>
    </ligand>
</feature>
<organism evidence="8">
    <name type="scientific">Micromonas pusilla</name>
    <name type="common">Picoplanktonic green alga</name>
    <name type="synonym">Chromulina pusilla</name>
    <dbReference type="NCBI Taxonomy" id="38833"/>
    <lineage>
        <taxon>Eukaryota</taxon>
        <taxon>Viridiplantae</taxon>
        <taxon>Chlorophyta</taxon>
        <taxon>Mamiellophyceae</taxon>
        <taxon>Mamiellales</taxon>
        <taxon>Mamiellaceae</taxon>
        <taxon>Micromonas</taxon>
    </lineage>
</organism>
<dbReference type="InterPro" id="IPR001344">
    <property type="entry name" value="Chloro_AB-bd_pln"/>
</dbReference>
<feature type="binding site" evidence="6">
    <location>
        <position position="260"/>
    </location>
    <ligand>
        <name>chlorophyll a</name>
        <dbReference type="ChEBI" id="CHEBI:58416"/>
        <label>1</label>
    </ligand>
</feature>
<feature type="binding site" evidence="6">
    <location>
        <position position="135"/>
    </location>
    <ligand>
        <name>chlorophyll a</name>
        <dbReference type="ChEBI" id="CHEBI:58416"/>
        <label>1</label>
    </ligand>
</feature>
<keyword evidence="4 7" id="KW-0934">Plastid</keyword>
<keyword evidence="7" id="KW-0603">Photosystem I</keyword>
<dbReference type="Pfam" id="PF00504">
    <property type="entry name" value="Chloroa_b-bind"/>
    <property type="match status" value="1"/>
</dbReference>
<evidence type="ECO:0000256" key="7">
    <source>
        <dbReference type="RuleBase" id="RU363080"/>
    </source>
</evidence>
<comment type="similarity">
    <text evidence="7">Belongs to the light-harvesting chlorophyll a/b-binding (LHC) protein family.</text>
</comment>
<dbReference type="PANTHER" id="PTHR21649">
    <property type="entry name" value="CHLOROPHYLL A/B BINDING PROTEIN"/>
    <property type="match status" value="1"/>
</dbReference>